<evidence type="ECO:0000313" key="3">
    <source>
        <dbReference type="EMBL" id="MBW6409691.1"/>
    </source>
</evidence>
<name>A0ABS7AMQ7_9CLOT</name>
<keyword evidence="2" id="KW-0732">Signal</keyword>
<proteinExistence type="predicted"/>
<feature type="chain" id="PRO_5046859083" evidence="2">
    <location>
        <begin position="25"/>
        <end position="288"/>
    </location>
</feature>
<evidence type="ECO:0000313" key="4">
    <source>
        <dbReference type="Proteomes" id="UP001519921"/>
    </source>
</evidence>
<sequence length="288" mass="32266">MIKKIFKILVILIIFVMNTGVVQADDSIETSKINWIEGPKTVDVGNNLAKLDLSSEYIFADGKDAKSIMKTIGNSVSGMEQGIVFSKDTNEEWFVLFEFNNMGYVKDEDSNKIDSDKLLSQIKEATEEDNKQRRKDGNNTLDIIGWDEKPHYDPNTHNLTWSVLCSSEGEKIVNYNVRILGRDGVTEVTLVANKNEIESVKPNLDSIISNYSYKEGKRYTDYIKGDKVSKIGGLAALIAGGSAASKAGIFAKIFIVFKKIWILIVVGISGVFRKIKNIFKKKDDEFNL</sequence>
<comment type="caution">
    <text evidence="3">The sequence shown here is derived from an EMBL/GenBank/DDBJ whole genome shotgun (WGS) entry which is preliminary data.</text>
</comment>
<protein>
    <submittedName>
        <fullName evidence="3">DUF2167 domain-containing protein</fullName>
    </submittedName>
</protein>
<gene>
    <name evidence="3" type="ORF">KYD98_06280</name>
</gene>
<dbReference type="InterPro" id="IPR018682">
    <property type="entry name" value="DUF2167_membr"/>
</dbReference>
<feature type="signal peptide" evidence="2">
    <location>
        <begin position="1"/>
        <end position="24"/>
    </location>
</feature>
<evidence type="ECO:0000256" key="1">
    <source>
        <dbReference type="SAM" id="Phobius"/>
    </source>
</evidence>
<keyword evidence="1" id="KW-0472">Membrane</keyword>
<keyword evidence="1" id="KW-1133">Transmembrane helix</keyword>
<keyword evidence="4" id="KW-1185">Reference proteome</keyword>
<evidence type="ECO:0000256" key="2">
    <source>
        <dbReference type="SAM" id="SignalP"/>
    </source>
</evidence>
<feature type="transmembrane region" description="Helical" evidence="1">
    <location>
        <begin position="249"/>
        <end position="272"/>
    </location>
</feature>
<organism evidence="3 4">
    <name type="scientific">Clostridium weizhouense</name>
    <dbReference type="NCBI Taxonomy" id="2859781"/>
    <lineage>
        <taxon>Bacteria</taxon>
        <taxon>Bacillati</taxon>
        <taxon>Bacillota</taxon>
        <taxon>Clostridia</taxon>
        <taxon>Eubacteriales</taxon>
        <taxon>Clostridiaceae</taxon>
        <taxon>Clostridium</taxon>
    </lineage>
</organism>
<reference evidence="3 4" key="1">
    <citation type="submission" date="2021-07" db="EMBL/GenBank/DDBJ databases">
        <title>Clostridium weizhouense sp. nov., an anaerobic bacterium isolated from activated sludge of Petroleum wastewater.</title>
        <authorList>
            <person name="Li Q."/>
        </authorList>
    </citation>
    <scope>NUCLEOTIDE SEQUENCE [LARGE SCALE GENOMIC DNA]</scope>
    <source>
        <strain evidence="3 4">YB-6</strain>
    </source>
</reference>
<accession>A0ABS7AMQ7</accession>
<keyword evidence="1" id="KW-0812">Transmembrane</keyword>
<dbReference type="Proteomes" id="UP001519921">
    <property type="component" value="Unassembled WGS sequence"/>
</dbReference>
<dbReference type="EMBL" id="JAHXPT010000004">
    <property type="protein sequence ID" value="MBW6409691.1"/>
    <property type="molecule type" value="Genomic_DNA"/>
</dbReference>
<dbReference type="Pfam" id="PF09935">
    <property type="entry name" value="DUF2167"/>
    <property type="match status" value="1"/>
</dbReference>
<dbReference type="RefSeq" id="WP_219778753.1">
    <property type="nucleotide sequence ID" value="NZ_JAHXPT010000004.1"/>
</dbReference>